<dbReference type="Proteomes" id="UP000774000">
    <property type="component" value="Unassembled WGS sequence"/>
</dbReference>
<keyword evidence="3" id="KW-1185">Reference proteome</keyword>
<feature type="domain" description="VOC" evidence="1">
    <location>
        <begin position="2"/>
        <end position="126"/>
    </location>
</feature>
<dbReference type="RefSeq" id="WP_204701539.1">
    <property type="nucleotide sequence ID" value="NZ_JAFBDQ010000007.1"/>
</dbReference>
<dbReference type="SUPFAM" id="SSF54593">
    <property type="entry name" value="Glyoxalase/Bleomycin resistance protein/Dihydroxybiphenyl dioxygenase"/>
    <property type="match status" value="1"/>
</dbReference>
<gene>
    <name evidence="2" type="ORF">JOC47_001612</name>
</gene>
<dbReference type="InterPro" id="IPR004360">
    <property type="entry name" value="Glyas_Fos-R_dOase_dom"/>
</dbReference>
<evidence type="ECO:0000313" key="3">
    <source>
        <dbReference type="Proteomes" id="UP000774000"/>
    </source>
</evidence>
<proteinExistence type="predicted"/>
<dbReference type="EMBL" id="JAFBDQ010000007">
    <property type="protein sequence ID" value="MBM7556761.1"/>
    <property type="molecule type" value="Genomic_DNA"/>
</dbReference>
<evidence type="ECO:0000259" key="1">
    <source>
        <dbReference type="PROSITE" id="PS51819"/>
    </source>
</evidence>
<evidence type="ECO:0000313" key="2">
    <source>
        <dbReference type="EMBL" id="MBM7556761.1"/>
    </source>
</evidence>
<dbReference type="Pfam" id="PF00903">
    <property type="entry name" value="Glyoxalase"/>
    <property type="match status" value="1"/>
</dbReference>
<dbReference type="InterPro" id="IPR037523">
    <property type="entry name" value="VOC_core"/>
</dbReference>
<reference evidence="2" key="1">
    <citation type="submission" date="2021-01" db="EMBL/GenBank/DDBJ databases">
        <title>Genomic Encyclopedia of Type Strains, Phase IV (KMG-IV): sequencing the most valuable type-strain genomes for metagenomic binning, comparative biology and taxonomic classification.</title>
        <authorList>
            <person name="Goeker M."/>
        </authorList>
    </citation>
    <scope>NUCLEOTIDE SEQUENCE</scope>
    <source>
        <strain evidence="2">DSM 23230</strain>
    </source>
</reference>
<dbReference type="InterPro" id="IPR029068">
    <property type="entry name" value="Glyas_Bleomycin-R_OHBP_Dase"/>
</dbReference>
<dbReference type="GO" id="GO:0004462">
    <property type="term" value="F:lactoylglutathione lyase activity"/>
    <property type="evidence" value="ECO:0007669"/>
    <property type="project" value="UniProtKB-EC"/>
</dbReference>
<name>A0A939BS53_9FIRM</name>
<comment type="caution">
    <text evidence="2">The sequence shown here is derived from an EMBL/GenBank/DDBJ whole genome shotgun (WGS) entry which is preliminary data.</text>
</comment>
<dbReference type="PANTHER" id="PTHR36113">
    <property type="entry name" value="LYASE, PUTATIVE-RELATED-RELATED"/>
    <property type="match status" value="1"/>
</dbReference>
<dbReference type="InterPro" id="IPR051332">
    <property type="entry name" value="Fosfomycin_Res_Enzymes"/>
</dbReference>
<dbReference type="EC" id="4.4.1.5" evidence="2"/>
<dbReference type="PANTHER" id="PTHR36113:SF1">
    <property type="entry name" value="GLYOXALASE_BLEOMYCIN RESISTANCE PROTEIN_DIOXYGENASE"/>
    <property type="match status" value="1"/>
</dbReference>
<organism evidence="2 3">
    <name type="scientific">Halanaerobacter jeridensis</name>
    <dbReference type="NCBI Taxonomy" id="706427"/>
    <lineage>
        <taxon>Bacteria</taxon>
        <taxon>Bacillati</taxon>
        <taxon>Bacillota</taxon>
        <taxon>Clostridia</taxon>
        <taxon>Halanaerobiales</taxon>
        <taxon>Halobacteroidaceae</taxon>
        <taxon>Halanaerobacter</taxon>
    </lineage>
</organism>
<accession>A0A939BS53</accession>
<protein>
    <submittedName>
        <fullName evidence="2">Lactoylglutathione lyase</fullName>
        <ecNumber evidence="2">4.4.1.5</ecNumber>
    </submittedName>
</protein>
<sequence>MQIEHIAIWTNNLEKLKEFYVNYFDGQAGEKYYNPKKEFESYFIEFESGARLEIMRKAGIKDKVQKEVLGYAHLAFSVGSKEKVDQLTNNLEEAGYEVVGGPRRTGDGYYESSVLDPDGNKVEITE</sequence>
<dbReference type="PROSITE" id="PS51819">
    <property type="entry name" value="VOC"/>
    <property type="match status" value="1"/>
</dbReference>
<dbReference type="Gene3D" id="3.10.180.10">
    <property type="entry name" value="2,3-Dihydroxybiphenyl 1,2-Dioxygenase, domain 1"/>
    <property type="match status" value="1"/>
</dbReference>
<dbReference type="AlphaFoldDB" id="A0A939BS53"/>
<keyword evidence="2" id="KW-0456">Lyase</keyword>